<protein>
    <submittedName>
        <fullName evidence="6">IclR family transcriptional regulator</fullName>
    </submittedName>
</protein>
<dbReference type="InterPro" id="IPR014757">
    <property type="entry name" value="Tscrpt_reg_IclR_C"/>
</dbReference>
<dbReference type="RefSeq" id="WP_124966802.1">
    <property type="nucleotide sequence ID" value="NZ_RRAZ01000056.1"/>
</dbReference>
<dbReference type="SUPFAM" id="SSF55781">
    <property type="entry name" value="GAF domain-like"/>
    <property type="match status" value="1"/>
</dbReference>
<dbReference type="AlphaFoldDB" id="A0A3P3D1Q1"/>
<name>A0A3P3D1Q1_9RHOB</name>
<comment type="caution">
    <text evidence="6">The sequence shown here is derived from an EMBL/GenBank/DDBJ whole genome shotgun (WGS) entry which is preliminary data.</text>
</comment>
<dbReference type="PROSITE" id="PS51077">
    <property type="entry name" value="HTH_ICLR"/>
    <property type="match status" value="1"/>
</dbReference>
<accession>A0A3P3D1Q1</accession>
<dbReference type="Proteomes" id="UP000282125">
    <property type="component" value="Unassembled WGS sequence"/>
</dbReference>
<keyword evidence="1" id="KW-0805">Transcription regulation</keyword>
<evidence type="ECO:0000259" key="4">
    <source>
        <dbReference type="PROSITE" id="PS51077"/>
    </source>
</evidence>
<evidence type="ECO:0000259" key="5">
    <source>
        <dbReference type="PROSITE" id="PS51078"/>
    </source>
</evidence>
<keyword evidence="7" id="KW-1185">Reference proteome</keyword>
<organism evidence="6 7">
    <name type="scientific">Falsigemmobacter faecalis</name>
    <dbReference type="NCBI Taxonomy" id="2488730"/>
    <lineage>
        <taxon>Bacteria</taxon>
        <taxon>Pseudomonadati</taxon>
        <taxon>Pseudomonadota</taxon>
        <taxon>Alphaproteobacteria</taxon>
        <taxon>Rhodobacterales</taxon>
        <taxon>Paracoccaceae</taxon>
        <taxon>Falsigemmobacter</taxon>
    </lineage>
</organism>
<dbReference type="GO" id="GO:0003700">
    <property type="term" value="F:DNA-binding transcription factor activity"/>
    <property type="evidence" value="ECO:0007669"/>
    <property type="project" value="TreeGrafter"/>
</dbReference>
<dbReference type="GO" id="GO:0045892">
    <property type="term" value="P:negative regulation of DNA-templated transcription"/>
    <property type="evidence" value="ECO:0007669"/>
    <property type="project" value="TreeGrafter"/>
</dbReference>
<evidence type="ECO:0000313" key="7">
    <source>
        <dbReference type="Proteomes" id="UP000282125"/>
    </source>
</evidence>
<feature type="domain" description="IclR-ED" evidence="5">
    <location>
        <begin position="69"/>
        <end position="249"/>
    </location>
</feature>
<dbReference type="InterPro" id="IPR029016">
    <property type="entry name" value="GAF-like_dom_sf"/>
</dbReference>
<dbReference type="PROSITE" id="PS51078">
    <property type="entry name" value="ICLR_ED"/>
    <property type="match status" value="1"/>
</dbReference>
<proteinExistence type="predicted"/>
<dbReference type="SMART" id="SM00346">
    <property type="entry name" value="HTH_ICLR"/>
    <property type="match status" value="1"/>
</dbReference>
<dbReference type="Gene3D" id="3.30.450.40">
    <property type="match status" value="1"/>
</dbReference>
<sequence length="251" mass="27417">MPSYEPINALVRGLTVLEVMSTQEAFSVKELHARTGMPKPSLIRILETLIATGYISASGDPLRYRLSPRCLLLSSGVNRVSVLVDRITPLLSRFQSEIRWPSDVAVFDRDAMVIAATTRRPGMLSINRQVGSRVPVATTGVGRAYLAFLPEPQLMESLQTLRELTATPADVNGFMDILAQVRVRGYSVSDQEHHPRVRTIAAPIFDEGGVVAAINIIALSEVITIAELEDQYGSQLTELAKEMSVRPGCSG</sequence>
<dbReference type="InterPro" id="IPR050707">
    <property type="entry name" value="HTH_MetabolicPath_Reg"/>
</dbReference>
<feature type="domain" description="HTH iclR-type" evidence="4">
    <location>
        <begin position="7"/>
        <end position="68"/>
    </location>
</feature>
<dbReference type="EMBL" id="RRAZ01000056">
    <property type="protein sequence ID" value="RRH68375.1"/>
    <property type="molecule type" value="Genomic_DNA"/>
</dbReference>
<dbReference type="PANTHER" id="PTHR30136:SF23">
    <property type="entry name" value="DNA-BINDING TRANSCRIPTIONAL ACTIVATOR MHPR"/>
    <property type="match status" value="1"/>
</dbReference>
<dbReference type="InterPro" id="IPR036390">
    <property type="entry name" value="WH_DNA-bd_sf"/>
</dbReference>
<dbReference type="SUPFAM" id="SSF46785">
    <property type="entry name" value="Winged helix' DNA-binding domain"/>
    <property type="match status" value="1"/>
</dbReference>
<dbReference type="Gene3D" id="1.10.10.10">
    <property type="entry name" value="Winged helix-like DNA-binding domain superfamily/Winged helix DNA-binding domain"/>
    <property type="match status" value="1"/>
</dbReference>
<evidence type="ECO:0000256" key="3">
    <source>
        <dbReference type="ARBA" id="ARBA00023163"/>
    </source>
</evidence>
<keyword evidence="2" id="KW-0238">DNA-binding</keyword>
<dbReference type="Pfam" id="PF01614">
    <property type="entry name" value="IclR_C"/>
    <property type="match status" value="1"/>
</dbReference>
<gene>
    <name evidence="6" type="ORF">EG244_19350</name>
</gene>
<dbReference type="Pfam" id="PF09339">
    <property type="entry name" value="HTH_IclR"/>
    <property type="match status" value="1"/>
</dbReference>
<keyword evidence="3" id="KW-0804">Transcription</keyword>
<evidence type="ECO:0000256" key="1">
    <source>
        <dbReference type="ARBA" id="ARBA00023015"/>
    </source>
</evidence>
<evidence type="ECO:0000313" key="6">
    <source>
        <dbReference type="EMBL" id="RRH68375.1"/>
    </source>
</evidence>
<reference evidence="6 7" key="1">
    <citation type="submission" date="2018-11" db="EMBL/GenBank/DDBJ databases">
        <title>Gemmobacter sp. nov., YIM 102744-1 draft genome.</title>
        <authorList>
            <person name="Li G."/>
            <person name="Jiang Y."/>
        </authorList>
    </citation>
    <scope>NUCLEOTIDE SEQUENCE [LARGE SCALE GENOMIC DNA]</scope>
    <source>
        <strain evidence="6 7">YIM 102744-1</strain>
    </source>
</reference>
<dbReference type="InterPro" id="IPR005471">
    <property type="entry name" value="Tscrpt_reg_IclR_N"/>
</dbReference>
<dbReference type="GO" id="GO:0003677">
    <property type="term" value="F:DNA binding"/>
    <property type="evidence" value="ECO:0007669"/>
    <property type="project" value="UniProtKB-KW"/>
</dbReference>
<dbReference type="InterPro" id="IPR036388">
    <property type="entry name" value="WH-like_DNA-bd_sf"/>
</dbReference>
<evidence type="ECO:0000256" key="2">
    <source>
        <dbReference type="ARBA" id="ARBA00023125"/>
    </source>
</evidence>
<dbReference type="OrthoDB" id="9807558at2"/>
<dbReference type="PANTHER" id="PTHR30136">
    <property type="entry name" value="HELIX-TURN-HELIX TRANSCRIPTIONAL REGULATOR, ICLR FAMILY"/>
    <property type="match status" value="1"/>
</dbReference>